<evidence type="ECO:0000313" key="8">
    <source>
        <dbReference type="EMBL" id="GBQ66399.1"/>
    </source>
</evidence>
<comment type="caution">
    <text evidence="8">The sequence shown here is derived from an EMBL/GenBank/DDBJ whole genome shotgun (WGS) entry which is preliminary data.</text>
</comment>
<dbReference type="EC" id="2.8.1.7" evidence="3"/>
<dbReference type="CDD" id="cd06453">
    <property type="entry name" value="SufS_like"/>
    <property type="match status" value="1"/>
</dbReference>
<sequence length="424" mass="45791">MVDAGDRMMDQTVASPTEIAGSLRRIRADFPILSQKVHGRDLVFLDSAASAQKPRQVIDAMADTMRTQYANIHRGLYWMSERTTEAYEAVRDQVAAFLGAGAREEIIFTRNSTEAINLVAHSFGSLLKPGQVVLVSEMEHHANLVPWQMLRDRTGVELRVTPITDDGALDMDALERNLSDGRVALVAITHMSNVLGTITDARAIADMAHAAGAKVLFDGSQLAVHRRVDVRALDADFYVVTGHKLYGPTGIGVLWARREILDAIPPFLGGGDMISTVSFERSTWASVPHKFEAGTPAIIETIGLGAALAYIESIGFDAIGAHEEALTAHALKVLGNVSGLKVIGTAPDRGGVISFTMDDVHPHDIATLLDRNGIAVRAGHHCAEPLMRRLGVTATARASFGIYTTPEEIDVLAATLEQIRGFFV</sequence>
<evidence type="ECO:0000313" key="9">
    <source>
        <dbReference type="Proteomes" id="UP001061452"/>
    </source>
</evidence>
<keyword evidence="4" id="KW-0808">Transferase</keyword>
<dbReference type="InterPro" id="IPR015421">
    <property type="entry name" value="PyrdxlP-dep_Trfase_major"/>
</dbReference>
<name>A0ABQ0PG21_9PROT</name>
<evidence type="ECO:0000256" key="3">
    <source>
        <dbReference type="ARBA" id="ARBA00012239"/>
    </source>
</evidence>
<dbReference type="PANTHER" id="PTHR43586:SF8">
    <property type="entry name" value="CYSTEINE DESULFURASE 1, CHLOROPLASTIC"/>
    <property type="match status" value="1"/>
</dbReference>
<dbReference type="Gene3D" id="3.90.1150.10">
    <property type="entry name" value="Aspartate Aminotransferase, domain 1"/>
    <property type="match status" value="1"/>
</dbReference>
<organism evidence="8 9">
    <name type="scientific">Komagataeibacter intermedius NRIC 0521</name>
    <dbReference type="NCBI Taxonomy" id="1307934"/>
    <lineage>
        <taxon>Bacteria</taxon>
        <taxon>Pseudomonadati</taxon>
        <taxon>Pseudomonadota</taxon>
        <taxon>Alphaproteobacteria</taxon>
        <taxon>Acetobacterales</taxon>
        <taxon>Acetobacteraceae</taxon>
        <taxon>Komagataeibacter</taxon>
    </lineage>
</organism>
<accession>A0ABQ0PG21</accession>
<dbReference type="PANTHER" id="PTHR43586">
    <property type="entry name" value="CYSTEINE DESULFURASE"/>
    <property type="match status" value="1"/>
</dbReference>
<dbReference type="InterPro" id="IPR010970">
    <property type="entry name" value="Cys_dSase_SufS"/>
</dbReference>
<dbReference type="InterPro" id="IPR000192">
    <property type="entry name" value="Aminotrans_V_dom"/>
</dbReference>
<evidence type="ECO:0000256" key="2">
    <source>
        <dbReference type="ARBA" id="ARBA00010447"/>
    </source>
</evidence>
<dbReference type="InterPro" id="IPR015424">
    <property type="entry name" value="PyrdxlP-dep_Trfase"/>
</dbReference>
<dbReference type="InterPro" id="IPR015422">
    <property type="entry name" value="PyrdxlP-dep_Trfase_small"/>
</dbReference>
<reference evidence="8" key="1">
    <citation type="submission" date="2013-04" db="EMBL/GenBank/DDBJ databases">
        <title>The genome sequencing project of 58 acetic acid bacteria.</title>
        <authorList>
            <person name="Okamoto-Kainuma A."/>
            <person name="Ishikawa M."/>
            <person name="Umino S."/>
            <person name="Koizumi Y."/>
            <person name="Shiwa Y."/>
            <person name="Yoshikawa H."/>
            <person name="Matsutani M."/>
            <person name="Matsushita K."/>
        </authorList>
    </citation>
    <scope>NUCLEOTIDE SEQUENCE</scope>
    <source>
        <strain evidence="8">NRIC 0521</strain>
    </source>
</reference>
<dbReference type="NCBIfam" id="TIGR01979">
    <property type="entry name" value="sufS"/>
    <property type="match status" value="1"/>
</dbReference>
<gene>
    <name evidence="8" type="ORF">AA0521_0727</name>
</gene>
<evidence type="ECO:0000256" key="5">
    <source>
        <dbReference type="ARBA" id="ARBA00022898"/>
    </source>
</evidence>
<comment type="catalytic activity">
    <reaction evidence="6">
        <text>(sulfur carrier)-H + L-cysteine = (sulfur carrier)-SH + L-alanine</text>
        <dbReference type="Rhea" id="RHEA:43892"/>
        <dbReference type="Rhea" id="RHEA-COMP:14737"/>
        <dbReference type="Rhea" id="RHEA-COMP:14739"/>
        <dbReference type="ChEBI" id="CHEBI:29917"/>
        <dbReference type="ChEBI" id="CHEBI:35235"/>
        <dbReference type="ChEBI" id="CHEBI:57972"/>
        <dbReference type="ChEBI" id="CHEBI:64428"/>
        <dbReference type="EC" id="2.8.1.7"/>
    </reaction>
</comment>
<keyword evidence="5" id="KW-0663">Pyridoxal phosphate</keyword>
<dbReference type="EMBL" id="BAQJ01000014">
    <property type="protein sequence ID" value="GBQ66399.1"/>
    <property type="molecule type" value="Genomic_DNA"/>
</dbReference>
<evidence type="ECO:0000256" key="1">
    <source>
        <dbReference type="ARBA" id="ARBA00001933"/>
    </source>
</evidence>
<dbReference type="Pfam" id="PF00266">
    <property type="entry name" value="Aminotran_5"/>
    <property type="match status" value="1"/>
</dbReference>
<keyword evidence="9" id="KW-1185">Reference proteome</keyword>
<evidence type="ECO:0000259" key="7">
    <source>
        <dbReference type="Pfam" id="PF00266"/>
    </source>
</evidence>
<dbReference type="Proteomes" id="UP001061452">
    <property type="component" value="Unassembled WGS sequence"/>
</dbReference>
<comment type="cofactor">
    <cofactor evidence="1">
        <name>pyridoxal 5'-phosphate</name>
        <dbReference type="ChEBI" id="CHEBI:597326"/>
    </cofactor>
</comment>
<protein>
    <recommendedName>
        <fullName evidence="3">cysteine desulfurase</fullName>
        <ecNumber evidence="3">2.8.1.7</ecNumber>
    </recommendedName>
</protein>
<evidence type="ECO:0000256" key="6">
    <source>
        <dbReference type="ARBA" id="ARBA00050776"/>
    </source>
</evidence>
<dbReference type="SUPFAM" id="SSF53383">
    <property type="entry name" value="PLP-dependent transferases"/>
    <property type="match status" value="1"/>
</dbReference>
<comment type="similarity">
    <text evidence="2">Belongs to the class-V pyridoxal-phosphate-dependent aminotransferase family. Csd subfamily.</text>
</comment>
<proteinExistence type="inferred from homology"/>
<evidence type="ECO:0000256" key="4">
    <source>
        <dbReference type="ARBA" id="ARBA00022679"/>
    </source>
</evidence>
<feature type="domain" description="Aminotransferase class V" evidence="7">
    <location>
        <begin position="43"/>
        <end position="412"/>
    </location>
</feature>
<dbReference type="Gene3D" id="3.40.640.10">
    <property type="entry name" value="Type I PLP-dependent aspartate aminotransferase-like (Major domain)"/>
    <property type="match status" value="1"/>
</dbReference>